<dbReference type="AlphaFoldDB" id="A0A3R5ZYD9"/>
<evidence type="ECO:0000313" key="8">
    <source>
        <dbReference type="Proteomes" id="UP000420635"/>
    </source>
</evidence>
<dbReference type="Pfam" id="PF00665">
    <property type="entry name" value="rve"/>
    <property type="match status" value="1"/>
</dbReference>
<reference evidence="6 7" key="1">
    <citation type="submission" date="2018-08" db="EMBL/GenBank/DDBJ databases">
        <title>A genome reference for cultivated species of the human gut microbiota.</title>
        <authorList>
            <person name="Zou Y."/>
            <person name="Xue W."/>
            <person name="Luo G."/>
        </authorList>
    </citation>
    <scope>NUCLEOTIDE SEQUENCE [LARGE SCALE GENOMIC DNA]</scope>
    <source>
        <strain evidence="5 7">AF10-17</strain>
        <strain evidence="4 6">AF15-25</strain>
    </source>
</reference>
<dbReference type="Proteomes" id="UP000285776">
    <property type="component" value="Unassembled WGS sequence"/>
</dbReference>
<dbReference type="EMBL" id="VZBQ01000044">
    <property type="protein sequence ID" value="MQN89033.1"/>
    <property type="molecule type" value="Genomic_DNA"/>
</dbReference>
<dbReference type="InterPro" id="IPR012337">
    <property type="entry name" value="RNaseH-like_sf"/>
</dbReference>
<feature type="compositionally biased region" description="Polar residues" evidence="1">
    <location>
        <begin position="279"/>
        <end position="293"/>
    </location>
</feature>
<accession>A0A3R5ZYD9</accession>
<dbReference type="EMBL" id="QRYP01000118">
    <property type="protein sequence ID" value="RGU88118.1"/>
    <property type="molecule type" value="Genomic_DNA"/>
</dbReference>
<reference evidence="3" key="3">
    <citation type="submission" date="2022-12" db="EMBL/GenBank/DDBJ databases">
        <title>Distinct polysaccharide growth profiles of human intestinal Prevotella copri isolates.</title>
        <authorList>
            <person name="Fehlner-Peach H."/>
            <person name="Magnabosco C."/>
            <person name="Raghavan V."/>
            <person name="Scher J.U."/>
            <person name="Tett A."/>
            <person name="Cox L.M."/>
            <person name="Gottsegen C."/>
            <person name="Watters A."/>
            <person name="Wiltshire- Gordon J.D."/>
            <person name="Segata N."/>
            <person name="Bonneau R."/>
            <person name="Littman D.R."/>
        </authorList>
    </citation>
    <scope>NUCLEOTIDE SEQUENCE</scope>
    <source>
        <strain evidence="3">IP54</strain>
    </source>
</reference>
<dbReference type="InterPro" id="IPR048020">
    <property type="entry name" value="Transpos_IS3"/>
</dbReference>
<evidence type="ECO:0000259" key="2">
    <source>
        <dbReference type="PROSITE" id="PS50994"/>
    </source>
</evidence>
<dbReference type="SUPFAM" id="SSF53098">
    <property type="entry name" value="Ribonuclease H-like"/>
    <property type="match status" value="1"/>
</dbReference>
<dbReference type="GO" id="GO:0015074">
    <property type="term" value="P:DNA integration"/>
    <property type="evidence" value="ECO:0007669"/>
    <property type="project" value="InterPro"/>
</dbReference>
<dbReference type="PANTHER" id="PTHR46889:SF5">
    <property type="entry name" value="INTEGRASE PROTEIN"/>
    <property type="match status" value="1"/>
</dbReference>
<name>A0A3R5ZYD9_9BACT</name>
<gene>
    <name evidence="5" type="ORF">DWV53_15165</name>
    <name evidence="4" type="ORF">DWW35_16060</name>
    <name evidence="3" type="ORF">F7D59_03945</name>
</gene>
<evidence type="ECO:0000313" key="7">
    <source>
        <dbReference type="Proteomes" id="UP000285776"/>
    </source>
</evidence>
<dbReference type="InterPro" id="IPR036397">
    <property type="entry name" value="RNaseH_sf"/>
</dbReference>
<dbReference type="PROSITE" id="PS50994">
    <property type="entry name" value="INTEGRASE"/>
    <property type="match status" value="1"/>
</dbReference>
<dbReference type="InterPro" id="IPR001584">
    <property type="entry name" value="Integrase_cat-core"/>
</dbReference>
<dbReference type="Gene3D" id="3.30.420.10">
    <property type="entry name" value="Ribonuclease H-like superfamily/Ribonuclease H"/>
    <property type="match status" value="1"/>
</dbReference>
<dbReference type="Proteomes" id="UP000420635">
    <property type="component" value="Unassembled WGS sequence"/>
</dbReference>
<comment type="caution">
    <text evidence="3">The sequence shown here is derived from an EMBL/GenBank/DDBJ whole genome shotgun (WGS) entry which is preliminary data.</text>
</comment>
<dbReference type="Proteomes" id="UP000285236">
    <property type="component" value="Unassembled WGS sequence"/>
</dbReference>
<evidence type="ECO:0000256" key="1">
    <source>
        <dbReference type="SAM" id="MobiDB-lite"/>
    </source>
</evidence>
<sequence length="307" mass="35070">MWYQTVSLLRTECQSQGLGTLCGLFGFTRQAYNKRNVSDGFAEEAIESIIIEKAREYRKSNPGLGAAKLHAILKQMFEDTGCFPGRDAFIEMLRKHGLMVRIKRRRRYKTTDSDHNYRKYPNLIKGVVPTHPNQIWASDITYVETNEGVCYLSLITDLYSHKIVGWAVGPTLETVYPLEALKMAYKSIDEETAKGLIHHSDRGSQYCSQNYVSILKSHGSQISMTQTGDPLENAIAERANGILKTEWLYRMTIPTRKVCKKELTRIIAFYNDERPHMSIGNQTPSVAHTQVGPQQKMWKNPWENSSN</sequence>
<evidence type="ECO:0000313" key="3">
    <source>
        <dbReference type="EMBL" id="MQN89033.1"/>
    </source>
</evidence>
<dbReference type="InterPro" id="IPR050900">
    <property type="entry name" value="Transposase_IS3/IS150/IS904"/>
</dbReference>
<dbReference type="NCBIfam" id="NF033516">
    <property type="entry name" value="transpos_IS3"/>
    <property type="match status" value="1"/>
</dbReference>
<evidence type="ECO:0000313" key="4">
    <source>
        <dbReference type="EMBL" id="RGU88118.1"/>
    </source>
</evidence>
<feature type="region of interest" description="Disordered" evidence="1">
    <location>
        <begin position="279"/>
        <end position="307"/>
    </location>
</feature>
<feature type="domain" description="Integrase catalytic" evidence="2">
    <location>
        <begin position="128"/>
        <end position="292"/>
    </location>
</feature>
<dbReference type="PANTHER" id="PTHR46889">
    <property type="entry name" value="TRANSPOSASE INSF FOR INSERTION SEQUENCE IS3B-RELATED"/>
    <property type="match status" value="1"/>
</dbReference>
<dbReference type="EMBL" id="QSAV01000104">
    <property type="protein sequence ID" value="RGW72628.1"/>
    <property type="molecule type" value="Genomic_DNA"/>
</dbReference>
<evidence type="ECO:0000313" key="6">
    <source>
        <dbReference type="Proteomes" id="UP000285236"/>
    </source>
</evidence>
<dbReference type="GO" id="GO:0003676">
    <property type="term" value="F:nucleic acid binding"/>
    <property type="evidence" value="ECO:0007669"/>
    <property type="project" value="InterPro"/>
</dbReference>
<organism evidence="3 8">
    <name type="scientific">Segatella copri</name>
    <dbReference type="NCBI Taxonomy" id="165179"/>
    <lineage>
        <taxon>Bacteria</taxon>
        <taxon>Pseudomonadati</taxon>
        <taxon>Bacteroidota</taxon>
        <taxon>Bacteroidia</taxon>
        <taxon>Bacteroidales</taxon>
        <taxon>Prevotellaceae</taxon>
        <taxon>Segatella</taxon>
    </lineage>
</organism>
<evidence type="ECO:0000313" key="5">
    <source>
        <dbReference type="EMBL" id="RGW72628.1"/>
    </source>
</evidence>
<reference evidence="8" key="2">
    <citation type="submission" date="2019-09" db="EMBL/GenBank/DDBJ databases">
        <title>Distinct polysaccharide growth profiles of human intestinal Prevotella copri isolates.</title>
        <authorList>
            <person name="Fehlner-Peach H."/>
            <person name="Magnabosco C."/>
            <person name="Raghavan V."/>
            <person name="Scher J.U."/>
            <person name="Tett A."/>
            <person name="Cox L.M."/>
            <person name="Gottsegen C."/>
            <person name="Watters A."/>
            <person name="Wiltshire- Gordon J.D."/>
            <person name="Segata N."/>
            <person name="Bonneau R."/>
            <person name="Littman D.R."/>
        </authorList>
    </citation>
    <scope>NUCLEOTIDE SEQUENCE [LARGE SCALE GENOMIC DNA]</scope>
    <source>
        <strain evidence="8">iP54</strain>
    </source>
</reference>
<protein>
    <submittedName>
        <fullName evidence="3">IS3 family transposase</fullName>
    </submittedName>
</protein>
<proteinExistence type="predicted"/>